<evidence type="ECO:0000256" key="3">
    <source>
        <dbReference type="ARBA" id="ARBA00022741"/>
    </source>
</evidence>
<evidence type="ECO:0000313" key="13">
    <source>
        <dbReference type="Proteomes" id="UP000176583"/>
    </source>
</evidence>
<keyword evidence="3 10" id="KW-0547">Nucleotide-binding</keyword>
<sequence length="180" mass="19420">MKVIVGSKNEVKLAAVREILADYPEVFPGVKVSGVEVSSGVPEQPKTINDIVNGAKNRARNAFGDCDYSIGLEGGFMASPHAKTGYFELQACAIFDGRNYHLGLSSAFECPPHVMKLVLEDGLDLNQAMHKAGMTSNPKVGSAEGAIGVLTKGRLNRKEFSEEAIRMALIHLENPNLYQS</sequence>
<dbReference type="InterPro" id="IPR002786">
    <property type="entry name" value="Non_canon_purine_NTPase"/>
</dbReference>
<dbReference type="GO" id="GO:0006772">
    <property type="term" value="P:thiamine metabolic process"/>
    <property type="evidence" value="ECO:0007669"/>
    <property type="project" value="TreeGrafter"/>
</dbReference>
<evidence type="ECO:0000256" key="2">
    <source>
        <dbReference type="ARBA" id="ARBA00022723"/>
    </source>
</evidence>
<evidence type="ECO:0000256" key="8">
    <source>
        <dbReference type="ARBA" id="ARBA00048174"/>
    </source>
</evidence>
<keyword evidence="7 10" id="KW-0464">Manganese</keyword>
<dbReference type="HAMAP" id="MF_00648">
    <property type="entry name" value="Non_canon_purine_NTPase_YjjX"/>
    <property type="match status" value="1"/>
</dbReference>
<evidence type="ECO:0000256" key="9">
    <source>
        <dbReference type="ARBA" id="ARBA00048781"/>
    </source>
</evidence>
<dbReference type="AlphaFoldDB" id="A0A1F4UIS2"/>
<name>A0A1F4UIS2_UNCKA</name>
<evidence type="ECO:0000256" key="1">
    <source>
        <dbReference type="ARBA" id="ARBA00001936"/>
    </source>
</evidence>
<evidence type="ECO:0000256" key="10">
    <source>
        <dbReference type="HAMAP-Rule" id="MF_00648"/>
    </source>
</evidence>
<dbReference type="NCBIfam" id="TIGR00258">
    <property type="entry name" value="inosine/xanthosine triphosphatase"/>
    <property type="match status" value="1"/>
</dbReference>
<proteinExistence type="inferred from homology"/>
<comment type="caution">
    <text evidence="12">The sequence shown here is derived from an EMBL/GenBank/DDBJ whole genome shotgun (WGS) entry which is preliminary data.</text>
</comment>
<evidence type="ECO:0000313" key="12">
    <source>
        <dbReference type="EMBL" id="OGC44864.1"/>
    </source>
</evidence>
<dbReference type="EMBL" id="MEUW01000006">
    <property type="protein sequence ID" value="OGC44864.1"/>
    <property type="molecule type" value="Genomic_DNA"/>
</dbReference>
<comment type="similarity">
    <text evidence="10">Belongs to the YjjX NTPase family.</text>
</comment>
<evidence type="ECO:0000259" key="11">
    <source>
        <dbReference type="Pfam" id="PF01931"/>
    </source>
</evidence>
<dbReference type="InterPro" id="IPR029001">
    <property type="entry name" value="ITPase-like_fam"/>
</dbReference>
<keyword evidence="5 10" id="KW-0460">Magnesium</keyword>
<dbReference type="Gene3D" id="3.90.950.10">
    <property type="match status" value="1"/>
</dbReference>
<dbReference type="Pfam" id="PF01931">
    <property type="entry name" value="NTPase_I-T"/>
    <property type="match status" value="1"/>
</dbReference>
<evidence type="ECO:0000256" key="6">
    <source>
        <dbReference type="ARBA" id="ARBA00023080"/>
    </source>
</evidence>
<keyword evidence="6 10" id="KW-0546">Nucleotide metabolism</keyword>
<protein>
    <recommendedName>
        <fullName evidence="10">Probable inosine/xanthosine triphosphatase</fullName>
        <shortName evidence="10">ITPase/XTPase</shortName>
        <ecNumber evidence="10">3.6.1.73</ecNumber>
    </recommendedName>
    <alternativeName>
        <fullName evidence="10">Non-canonical purine NTP phosphatase</fullName>
    </alternativeName>
    <alternativeName>
        <fullName evidence="10">Non-standard purine NTP phosphatase</fullName>
    </alternativeName>
    <alternativeName>
        <fullName evidence="10">Nucleoside-triphosphate phosphatase</fullName>
        <shortName evidence="10">NTPase</shortName>
    </alternativeName>
</protein>
<evidence type="ECO:0000256" key="5">
    <source>
        <dbReference type="ARBA" id="ARBA00022842"/>
    </source>
</evidence>
<comment type="function">
    <text evidence="10">Phosphatase that hydrolyzes non-canonical purine nucleotides such as XTP and ITP to their respective diphosphate derivatives. Probably excludes non-canonical purines from DNA/RNA precursor pool, thus preventing their incorporation into DNA/RNA and avoiding chromosomal lesions.</text>
</comment>
<gene>
    <name evidence="12" type="ORF">A2V54_03850</name>
</gene>
<comment type="cofactor">
    <cofactor evidence="10">
        <name>Mg(2+)</name>
        <dbReference type="ChEBI" id="CHEBI:18420"/>
    </cofactor>
    <cofactor evidence="10">
        <name>Mn(2+)</name>
        <dbReference type="ChEBI" id="CHEBI:29035"/>
    </cofactor>
    <text evidence="10">Binds 1 divalent metal cation per subunit; can use either Mg(2+) or Mn(2+).</text>
</comment>
<comment type="catalytic activity">
    <reaction evidence="8 10">
        <text>ITP + H2O = IDP + phosphate + H(+)</text>
        <dbReference type="Rhea" id="RHEA:28330"/>
        <dbReference type="ChEBI" id="CHEBI:15377"/>
        <dbReference type="ChEBI" id="CHEBI:15378"/>
        <dbReference type="ChEBI" id="CHEBI:43474"/>
        <dbReference type="ChEBI" id="CHEBI:58280"/>
        <dbReference type="ChEBI" id="CHEBI:61402"/>
        <dbReference type="EC" id="3.6.1.73"/>
    </reaction>
</comment>
<dbReference type="STRING" id="1802613.A2V54_03850"/>
<accession>A0A1F4UIS2</accession>
<comment type="subunit">
    <text evidence="10">Homodimer.</text>
</comment>
<dbReference type="InterPro" id="IPR026533">
    <property type="entry name" value="NTPase/PRRC1"/>
</dbReference>
<comment type="cofactor">
    <cofactor evidence="1">
        <name>Mn(2+)</name>
        <dbReference type="ChEBI" id="CHEBI:29035"/>
    </cofactor>
</comment>
<dbReference type="EC" id="3.6.1.73" evidence="10"/>
<comment type="catalytic activity">
    <reaction evidence="9 10">
        <text>XTP + H2O = XDP + phosphate + H(+)</text>
        <dbReference type="Rhea" id="RHEA:28406"/>
        <dbReference type="ChEBI" id="CHEBI:15377"/>
        <dbReference type="ChEBI" id="CHEBI:15378"/>
        <dbReference type="ChEBI" id="CHEBI:43474"/>
        <dbReference type="ChEBI" id="CHEBI:59884"/>
        <dbReference type="ChEBI" id="CHEBI:61314"/>
        <dbReference type="EC" id="3.6.1.73"/>
    </reaction>
</comment>
<organism evidence="12 13">
    <name type="scientific">candidate division WWE3 bacterium RBG_19FT_COMBO_53_11</name>
    <dbReference type="NCBI Taxonomy" id="1802613"/>
    <lineage>
        <taxon>Bacteria</taxon>
        <taxon>Katanobacteria</taxon>
    </lineage>
</organism>
<dbReference type="SUPFAM" id="SSF52972">
    <property type="entry name" value="ITPase-like"/>
    <property type="match status" value="1"/>
</dbReference>
<dbReference type="GO" id="GO:0009117">
    <property type="term" value="P:nucleotide metabolic process"/>
    <property type="evidence" value="ECO:0007669"/>
    <property type="project" value="UniProtKB-KW"/>
</dbReference>
<dbReference type="PANTHER" id="PTHR34699">
    <property type="match status" value="1"/>
</dbReference>
<keyword evidence="2 10" id="KW-0479">Metal-binding</keyword>
<comment type="caution">
    <text evidence="10">Lacks conserved residue(s) required for the propagation of feature annotation.</text>
</comment>
<feature type="binding site" evidence="10">
    <location>
        <position position="65"/>
    </location>
    <ligand>
        <name>Mg(2+)</name>
        <dbReference type="ChEBI" id="CHEBI:18420"/>
    </ligand>
</feature>
<dbReference type="Proteomes" id="UP000176583">
    <property type="component" value="Unassembled WGS sequence"/>
</dbReference>
<evidence type="ECO:0000256" key="7">
    <source>
        <dbReference type="ARBA" id="ARBA00023211"/>
    </source>
</evidence>
<dbReference type="PANTHER" id="PTHR34699:SF2">
    <property type="entry name" value="NON-CANONICAL PURINE NTP PHOSPHATASE_PRRC1 DOMAIN-CONTAINING PROTEIN"/>
    <property type="match status" value="1"/>
</dbReference>
<keyword evidence="4 10" id="KW-0378">Hydrolase</keyword>
<dbReference type="GO" id="GO:0000166">
    <property type="term" value="F:nucleotide binding"/>
    <property type="evidence" value="ECO:0007669"/>
    <property type="project" value="UniProtKB-KW"/>
</dbReference>
<dbReference type="GO" id="GO:0046872">
    <property type="term" value="F:metal ion binding"/>
    <property type="evidence" value="ECO:0007669"/>
    <property type="project" value="UniProtKB-KW"/>
</dbReference>
<dbReference type="InterPro" id="IPR050299">
    <property type="entry name" value="YjjX_NTPase"/>
</dbReference>
<evidence type="ECO:0000256" key="4">
    <source>
        <dbReference type="ARBA" id="ARBA00022801"/>
    </source>
</evidence>
<feature type="domain" description="Non-canonical purine NTP phosphatase/PRRC1" evidence="11">
    <location>
        <begin position="6"/>
        <end position="171"/>
    </location>
</feature>
<reference evidence="12 13" key="1">
    <citation type="journal article" date="2016" name="Nat. Commun.">
        <title>Thousands of microbial genomes shed light on interconnected biogeochemical processes in an aquifer system.</title>
        <authorList>
            <person name="Anantharaman K."/>
            <person name="Brown C.T."/>
            <person name="Hug L.A."/>
            <person name="Sharon I."/>
            <person name="Castelle C.J."/>
            <person name="Probst A.J."/>
            <person name="Thomas B.C."/>
            <person name="Singh A."/>
            <person name="Wilkins M.J."/>
            <person name="Karaoz U."/>
            <person name="Brodie E.L."/>
            <person name="Williams K.H."/>
            <person name="Hubbard S.S."/>
            <person name="Banfield J.F."/>
        </authorList>
    </citation>
    <scope>NUCLEOTIDE SEQUENCE [LARGE SCALE GENOMIC DNA]</scope>
</reference>
<dbReference type="GO" id="GO:0103023">
    <property type="term" value="F:ITPase activity"/>
    <property type="evidence" value="ECO:0007669"/>
    <property type="project" value="UniProtKB-EC"/>
</dbReference>